<gene>
    <name evidence="1" type="ORF">HMPREF0004_0240</name>
</gene>
<organism evidence="1 2">
    <name type="scientific">Achromobacter piechaudii ATCC 43553</name>
    <dbReference type="NCBI Taxonomy" id="742159"/>
    <lineage>
        <taxon>Bacteria</taxon>
        <taxon>Pseudomonadati</taxon>
        <taxon>Pseudomonadota</taxon>
        <taxon>Betaproteobacteria</taxon>
        <taxon>Burkholderiales</taxon>
        <taxon>Alcaligenaceae</taxon>
        <taxon>Achromobacter</taxon>
    </lineage>
</organism>
<evidence type="ECO:0000313" key="2">
    <source>
        <dbReference type="Proteomes" id="UP000004510"/>
    </source>
</evidence>
<protein>
    <submittedName>
        <fullName evidence="1">Uncharacterized protein</fullName>
    </submittedName>
</protein>
<name>D4X443_9BURK</name>
<dbReference type="AlphaFoldDB" id="D4X443"/>
<sequence length="40" mass="4303">MRTGVGFFIQGLAAASGKPVREQVLLVCQFLQGEFACQTT</sequence>
<dbReference type="EMBL" id="ADMS01000010">
    <property type="protein sequence ID" value="EFF78390.1"/>
    <property type="molecule type" value="Genomic_DNA"/>
</dbReference>
<evidence type="ECO:0000313" key="1">
    <source>
        <dbReference type="EMBL" id="EFF78390.1"/>
    </source>
</evidence>
<proteinExistence type="predicted"/>
<accession>D4X443</accession>
<dbReference type="HOGENOM" id="CLU_3283205_0_0_4"/>
<comment type="caution">
    <text evidence="1">The sequence shown here is derived from an EMBL/GenBank/DDBJ whole genome shotgun (WGS) entry which is preliminary data.</text>
</comment>
<reference evidence="2" key="1">
    <citation type="submission" date="2010-03" db="EMBL/GenBank/DDBJ databases">
        <title>Complete sequence of Mobiluncus curtisii ATCC 43063.</title>
        <authorList>
            <person name="Muzny D."/>
            <person name="Qin X."/>
            <person name="Deng J."/>
            <person name="Jiang H."/>
            <person name="Liu Y."/>
            <person name="Qu J."/>
            <person name="Song X.-Z."/>
            <person name="Zhang L."/>
            <person name="Thornton R."/>
            <person name="Coyle M."/>
            <person name="Francisco L."/>
            <person name="Jackson L."/>
            <person name="Javaid M."/>
            <person name="Korchina V."/>
            <person name="Kovar C."/>
            <person name="Mata R."/>
            <person name="Mathew T."/>
            <person name="Ngo R."/>
            <person name="Nguyen L."/>
            <person name="Nguyen N."/>
            <person name="Okwuonu G."/>
            <person name="Ongeri F."/>
            <person name="Pham C."/>
            <person name="Simmons D."/>
            <person name="Wilczek-Boney K."/>
            <person name="Hale W."/>
            <person name="Jakkamsetti A."/>
            <person name="Pham P."/>
            <person name="Ruth R."/>
            <person name="San Lucas F."/>
            <person name="Warren J."/>
            <person name="Zhang J."/>
            <person name="Zhao Z."/>
            <person name="Zhou C."/>
            <person name="Zhu D."/>
            <person name="Lee S."/>
            <person name="Bess C."/>
            <person name="Blankenburg K."/>
            <person name="Forbes L."/>
            <person name="Fu Q."/>
            <person name="Gubbala S."/>
            <person name="Hirani K."/>
            <person name="Jayaseelan J.C."/>
            <person name="Lara F."/>
            <person name="Munidasa M."/>
            <person name="Palculict T."/>
            <person name="Patil S."/>
            <person name="Pu L.-L."/>
            <person name="Saada N."/>
            <person name="Tang L."/>
            <person name="Weissenberger G."/>
            <person name="Zhu Y."/>
            <person name="Hemphill L."/>
            <person name="Shang Y."/>
            <person name="Youmans B."/>
            <person name="Ayvaz T."/>
            <person name="Ross M."/>
            <person name="Santibanez J."/>
            <person name="Aqrawi P."/>
            <person name="Gross S."/>
            <person name="Joshi V."/>
            <person name="Fowler G."/>
            <person name="Nazareth L."/>
            <person name="Reid J."/>
            <person name="Worley K."/>
            <person name="Petrosino J."/>
            <person name="Highlander S."/>
            <person name="Gibbs R."/>
            <person name="Gibbs R."/>
        </authorList>
    </citation>
    <scope>NUCLEOTIDE SEQUENCE [LARGE SCALE GENOMIC DNA]</scope>
    <source>
        <strain evidence="2">ATCC 43553</strain>
    </source>
</reference>
<dbReference type="Proteomes" id="UP000004510">
    <property type="component" value="Unassembled WGS sequence"/>
</dbReference>